<organism evidence="2 3">
    <name type="scientific">Gimibacter soli</name>
    <dbReference type="NCBI Taxonomy" id="3024400"/>
    <lineage>
        <taxon>Bacteria</taxon>
        <taxon>Pseudomonadati</taxon>
        <taxon>Pseudomonadota</taxon>
        <taxon>Alphaproteobacteria</taxon>
        <taxon>Kordiimonadales</taxon>
        <taxon>Temperatibacteraceae</taxon>
        <taxon>Gimibacter</taxon>
    </lineage>
</organism>
<dbReference type="InterPro" id="IPR004360">
    <property type="entry name" value="Glyas_Fos-R_dOase_dom"/>
</dbReference>
<dbReference type="InterPro" id="IPR029068">
    <property type="entry name" value="Glyas_Bleomycin-R_OHBP_Dase"/>
</dbReference>
<dbReference type="InterPro" id="IPR037523">
    <property type="entry name" value="VOC_core"/>
</dbReference>
<dbReference type="PANTHER" id="PTHR33993">
    <property type="entry name" value="GLYOXALASE-RELATED"/>
    <property type="match status" value="1"/>
</dbReference>
<dbReference type="Gene3D" id="3.10.180.10">
    <property type="entry name" value="2,3-Dihydroxybiphenyl 1,2-Dioxygenase, domain 1"/>
    <property type="match status" value="1"/>
</dbReference>
<dbReference type="InterPro" id="IPR052164">
    <property type="entry name" value="Anthracycline_SecMetBiosynth"/>
</dbReference>
<sequence>MARMNAVVHFELPYDDRSRMAAFYTKAFGWQTTMLGEEMGNYVLAATAPSGEMGPIDPGAINGGFHPKMPNADAPSVVIEVDEVETAMEAVAAAGGIILGEPMDIPGVGRYVPFTDTEGNRLSMLQPLGGPRECGN</sequence>
<dbReference type="Pfam" id="PF00903">
    <property type="entry name" value="Glyoxalase"/>
    <property type="match status" value="1"/>
</dbReference>
<keyword evidence="3" id="KW-1185">Reference proteome</keyword>
<dbReference type="KEGG" id="gso:PH603_00885"/>
<gene>
    <name evidence="2" type="ORF">PH603_00885</name>
</gene>
<dbReference type="RefSeq" id="WP_289504030.1">
    <property type="nucleotide sequence ID" value="NZ_CP116805.1"/>
</dbReference>
<dbReference type="AlphaFoldDB" id="A0AAE9XQ43"/>
<dbReference type="PANTHER" id="PTHR33993:SF2">
    <property type="entry name" value="VOC DOMAIN-CONTAINING PROTEIN"/>
    <property type="match status" value="1"/>
</dbReference>
<dbReference type="PROSITE" id="PS51819">
    <property type="entry name" value="VOC"/>
    <property type="match status" value="1"/>
</dbReference>
<dbReference type="Proteomes" id="UP001217500">
    <property type="component" value="Chromosome"/>
</dbReference>
<reference evidence="2" key="1">
    <citation type="submission" date="2023-01" db="EMBL/GenBank/DDBJ databases">
        <title>The genome sequence of Kordiimonadaceae bacterium 6D33.</title>
        <authorList>
            <person name="Liu Y."/>
        </authorList>
    </citation>
    <scope>NUCLEOTIDE SEQUENCE</scope>
    <source>
        <strain evidence="2">6D33</strain>
    </source>
</reference>
<evidence type="ECO:0000313" key="3">
    <source>
        <dbReference type="Proteomes" id="UP001217500"/>
    </source>
</evidence>
<dbReference type="CDD" id="cd07247">
    <property type="entry name" value="SgaA_N_like"/>
    <property type="match status" value="1"/>
</dbReference>
<evidence type="ECO:0000259" key="1">
    <source>
        <dbReference type="PROSITE" id="PS51819"/>
    </source>
</evidence>
<protein>
    <submittedName>
        <fullName evidence="2">VOC family protein</fullName>
    </submittedName>
</protein>
<evidence type="ECO:0000313" key="2">
    <source>
        <dbReference type="EMBL" id="WCL54311.1"/>
    </source>
</evidence>
<dbReference type="EMBL" id="CP116805">
    <property type="protein sequence ID" value="WCL54311.1"/>
    <property type="molecule type" value="Genomic_DNA"/>
</dbReference>
<feature type="domain" description="VOC" evidence="1">
    <location>
        <begin position="6"/>
        <end position="127"/>
    </location>
</feature>
<proteinExistence type="predicted"/>
<dbReference type="SUPFAM" id="SSF54593">
    <property type="entry name" value="Glyoxalase/Bleomycin resistance protein/Dihydroxybiphenyl dioxygenase"/>
    <property type="match status" value="1"/>
</dbReference>
<name>A0AAE9XQ43_9PROT</name>
<accession>A0AAE9XQ43</accession>